<keyword evidence="2" id="KW-0233">DNA recombination</keyword>
<organism evidence="3 4">
    <name type="scientific">Auricularia subglabra (strain TFB-10046 / SS5)</name>
    <name type="common">White-rot fungus</name>
    <name type="synonym">Auricularia delicata (strain TFB10046)</name>
    <dbReference type="NCBI Taxonomy" id="717982"/>
    <lineage>
        <taxon>Eukaryota</taxon>
        <taxon>Fungi</taxon>
        <taxon>Dikarya</taxon>
        <taxon>Basidiomycota</taxon>
        <taxon>Agaricomycotina</taxon>
        <taxon>Agaricomycetes</taxon>
        <taxon>Auriculariales</taxon>
        <taxon>Auriculariaceae</taxon>
        <taxon>Auricularia</taxon>
    </lineage>
</organism>
<dbReference type="GO" id="GO:0003677">
    <property type="term" value="F:DNA binding"/>
    <property type="evidence" value="ECO:0007669"/>
    <property type="project" value="UniProtKB-KW"/>
</dbReference>
<dbReference type="KEGG" id="adl:AURDEDRAFT_177576"/>
<keyword evidence="1" id="KW-0238">DNA-binding</keyword>
<dbReference type="OMA" id="STNDICD"/>
<dbReference type="SUPFAM" id="SSF56349">
    <property type="entry name" value="DNA breaking-rejoining enzymes"/>
    <property type="match status" value="1"/>
</dbReference>
<proteinExistence type="predicted"/>
<dbReference type="EMBL" id="JH688282">
    <property type="protein sequence ID" value="EJD33348.1"/>
    <property type="molecule type" value="Genomic_DNA"/>
</dbReference>
<dbReference type="InterPro" id="IPR010998">
    <property type="entry name" value="Integrase_recombinase_N"/>
</dbReference>
<evidence type="ECO:0000313" key="4">
    <source>
        <dbReference type="Proteomes" id="UP000006514"/>
    </source>
</evidence>
<dbReference type="Gene3D" id="1.10.150.130">
    <property type="match status" value="1"/>
</dbReference>
<keyword evidence="4" id="KW-1185">Reference proteome</keyword>
<evidence type="ECO:0000256" key="2">
    <source>
        <dbReference type="ARBA" id="ARBA00023172"/>
    </source>
</evidence>
<dbReference type="GO" id="GO:0015074">
    <property type="term" value="P:DNA integration"/>
    <property type="evidence" value="ECO:0007669"/>
    <property type="project" value="InterPro"/>
</dbReference>
<dbReference type="PANTHER" id="PTHR34605:SF3">
    <property type="entry name" value="P CELL-TYPE AGGLUTINATION PROTEIN MAP4-LIKE-RELATED"/>
    <property type="match status" value="1"/>
</dbReference>
<dbReference type="OrthoDB" id="3254696at2759"/>
<accession>J0WLY6</accession>
<dbReference type="eggNOG" id="ENOG502SDY1">
    <property type="taxonomic scope" value="Eukaryota"/>
</dbReference>
<evidence type="ECO:0000256" key="1">
    <source>
        <dbReference type="ARBA" id="ARBA00023125"/>
    </source>
</evidence>
<reference evidence="4" key="1">
    <citation type="journal article" date="2012" name="Science">
        <title>The Paleozoic origin of enzymatic lignin decomposition reconstructed from 31 fungal genomes.</title>
        <authorList>
            <person name="Floudas D."/>
            <person name="Binder M."/>
            <person name="Riley R."/>
            <person name="Barry K."/>
            <person name="Blanchette R.A."/>
            <person name="Henrissat B."/>
            <person name="Martinez A.T."/>
            <person name="Otillar R."/>
            <person name="Spatafora J.W."/>
            <person name="Yadav J.S."/>
            <person name="Aerts A."/>
            <person name="Benoit I."/>
            <person name="Boyd A."/>
            <person name="Carlson A."/>
            <person name="Copeland A."/>
            <person name="Coutinho P.M."/>
            <person name="de Vries R.P."/>
            <person name="Ferreira P."/>
            <person name="Findley K."/>
            <person name="Foster B."/>
            <person name="Gaskell J."/>
            <person name="Glotzer D."/>
            <person name="Gorecki P."/>
            <person name="Heitman J."/>
            <person name="Hesse C."/>
            <person name="Hori C."/>
            <person name="Igarashi K."/>
            <person name="Jurgens J.A."/>
            <person name="Kallen N."/>
            <person name="Kersten P."/>
            <person name="Kohler A."/>
            <person name="Kuees U."/>
            <person name="Kumar T.K.A."/>
            <person name="Kuo A."/>
            <person name="LaButti K."/>
            <person name="Larrondo L.F."/>
            <person name="Lindquist E."/>
            <person name="Ling A."/>
            <person name="Lombard V."/>
            <person name="Lucas S."/>
            <person name="Lundell T."/>
            <person name="Martin R."/>
            <person name="McLaughlin D.J."/>
            <person name="Morgenstern I."/>
            <person name="Morin E."/>
            <person name="Murat C."/>
            <person name="Nagy L.G."/>
            <person name="Nolan M."/>
            <person name="Ohm R.A."/>
            <person name="Patyshakuliyeva A."/>
            <person name="Rokas A."/>
            <person name="Ruiz-Duenas F.J."/>
            <person name="Sabat G."/>
            <person name="Salamov A."/>
            <person name="Samejima M."/>
            <person name="Schmutz J."/>
            <person name="Slot J.C."/>
            <person name="St John F."/>
            <person name="Stenlid J."/>
            <person name="Sun H."/>
            <person name="Sun S."/>
            <person name="Syed K."/>
            <person name="Tsang A."/>
            <person name="Wiebenga A."/>
            <person name="Young D."/>
            <person name="Pisabarro A."/>
            <person name="Eastwood D.C."/>
            <person name="Martin F."/>
            <person name="Cullen D."/>
            <person name="Grigoriev I.V."/>
            <person name="Hibbett D.S."/>
        </authorList>
    </citation>
    <scope>NUCLEOTIDE SEQUENCE [LARGE SCALE GENOMIC DNA]</scope>
    <source>
        <strain evidence="4">TFB10046</strain>
    </source>
</reference>
<dbReference type="GO" id="GO:0006310">
    <property type="term" value="P:DNA recombination"/>
    <property type="evidence" value="ECO:0007669"/>
    <property type="project" value="UniProtKB-KW"/>
</dbReference>
<evidence type="ECO:0000313" key="3">
    <source>
        <dbReference type="EMBL" id="EJD33348.1"/>
    </source>
</evidence>
<dbReference type="InParanoid" id="J0WLY6"/>
<dbReference type="AlphaFoldDB" id="J0WLY6"/>
<dbReference type="InterPro" id="IPR052925">
    <property type="entry name" value="Phage_Integrase-like_Recomb"/>
</dbReference>
<dbReference type="Gene3D" id="1.10.443.10">
    <property type="entry name" value="Intergrase catalytic core"/>
    <property type="match status" value="1"/>
</dbReference>
<protein>
    <submittedName>
        <fullName evidence="3">DNA breaking-rejoining enzyme</fullName>
    </submittedName>
</protein>
<dbReference type="Proteomes" id="UP000006514">
    <property type="component" value="Unassembled WGS sequence"/>
</dbReference>
<dbReference type="InterPro" id="IPR013762">
    <property type="entry name" value="Integrase-like_cat_sf"/>
</dbReference>
<name>J0WLY6_AURST</name>
<dbReference type="SUPFAM" id="SSF47823">
    <property type="entry name" value="lambda integrase-like, N-terminal domain"/>
    <property type="match status" value="1"/>
</dbReference>
<dbReference type="InterPro" id="IPR011010">
    <property type="entry name" value="DNA_brk_join_enz"/>
</dbReference>
<dbReference type="PANTHER" id="PTHR34605">
    <property type="entry name" value="PHAGE_INTEGRASE DOMAIN-CONTAINING PROTEIN"/>
    <property type="match status" value="1"/>
</dbReference>
<sequence length="317" mass="35412">MAVHDTALAQGTKDTYRRAIEAFQEWAAAERLDAGNLPIAEPLLCAFAASFAGHKSGGSARSMLAGLRYHHERLGLSWLGSRRLYRILDAVGQLAPEAASRKPRPPVTMAMVDEALKKLNPARGFDQCVAAAMLVAFWGQMRLGEILSPTRRYDFTRLPAMKHAKLRGEAGGPAHQVTSALWIPRTKTARGGEWVWLTKRFNDPSYALHEHFCDNRLSRDDPLFSYRDKHDVLVPLTKKAFLNRLNEIWLGAGMQTVSGHCFRIGGTTALLRLGVDTDIVKMAGRWKSDSFLRYWRNVENIIAAHTDLCDIAWSADT</sequence>
<gene>
    <name evidence="3" type="ORF">AURDEDRAFT_177576</name>
</gene>